<sequence length="66" mass="7471">MIIKGVEETLLKLTRETKKSSKATQICAKIDELLENVHKVDVVEINLPDKLDMNKADANDTFDISR</sequence>
<dbReference type="OrthoDB" id="2442928at2759"/>
<comment type="caution">
    <text evidence="1">The sequence shown here is derived from an EMBL/GenBank/DDBJ whole genome shotgun (WGS) entry which is preliminary data.</text>
</comment>
<organism evidence="1 2">
    <name type="scientific">Funneliformis geosporum</name>
    <dbReference type="NCBI Taxonomy" id="1117311"/>
    <lineage>
        <taxon>Eukaryota</taxon>
        <taxon>Fungi</taxon>
        <taxon>Fungi incertae sedis</taxon>
        <taxon>Mucoromycota</taxon>
        <taxon>Glomeromycotina</taxon>
        <taxon>Glomeromycetes</taxon>
        <taxon>Glomerales</taxon>
        <taxon>Glomeraceae</taxon>
        <taxon>Funneliformis</taxon>
    </lineage>
</organism>
<evidence type="ECO:0000313" key="1">
    <source>
        <dbReference type="EMBL" id="CAI2179388.1"/>
    </source>
</evidence>
<reference evidence="1" key="1">
    <citation type="submission" date="2022-08" db="EMBL/GenBank/DDBJ databases">
        <authorList>
            <person name="Kallberg Y."/>
            <person name="Tangrot J."/>
            <person name="Rosling A."/>
        </authorList>
    </citation>
    <scope>NUCLEOTIDE SEQUENCE</scope>
    <source>
        <strain evidence="1">Wild A</strain>
    </source>
</reference>
<keyword evidence="2" id="KW-1185">Reference proteome</keyword>
<proteinExistence type="predicted"/>
<evidence type="ECO:0000313" key="2">
    <source>
        <dbReference type="Proteomes" id="UP001153678"/>
    </source>
</evidence>
<name>A0A9W4WQT0_9GLOM</name>
<dbReference type="EMBL" id="CAMKVN010002058">
    <property type="protein sequence ID" value="CAI2179388.1"/>
    <property type="molecule type" value="Genomic_DNA"/>
</dbReference>
<protein>
    <submittedName>
        <fullName evidence="1">4638_t:CDS:1</fullName>
    </submittedName>
</protein>
<gene>
    <name evidence="1" type="ORF">FWILDA_LOCUS9064</name>
</gene>
<accession>A0A9W4WQT0</accession>
<dbReference type="AlphaFoldDB" id="A0A9W4WQT0"/>
<dbReference type="Proteomes" id="UP001153678">
    <property type="component" value="Unassembled WGS sequence"/>
</dbReference>